<organism evidence="1 2">
    <name type="scientific">Glutamicibacter ectropisis</name>
    <dbReference type="NCBI Taxonomy" id="3046593"/>
    <lineage>
        <taxon>Bacteria</taxon>
        <taxon>Bacillati</taxon>
        <taxon>Actinomycetota</taxon>
        <taxon>Actinomycetes</taxon>
        <taxon>Micrococcales</taxon>
        <taxon>Micrococcaceae</taxon>
        <taxon>Glutamicibacter</taxon>
    </lineage>
</organism>
<proteinExistence type="predicted"/>
<dbReference type="RefSeq" id="WP_345470824.1">
    <property type="nucleotide sequence ID" value="NZ_CP125942.1"/>
</dbReference>
<dbReference type="AlphaFoldDB" id="A0AAU6WBH7"/>
<gene>
    <name evidence="1" type="ORF">QMQ05_13530</name>
</gene>
<dbReference type="SUPFAM" id="SSF46689">
    <property type="entry name" value="Homeodomain-like"/>
    <property type="match status" value="1"/>
</dbReference>
<dbReference type="Proteomes" id="UP001486888">
    <property type="component" value="Chromosome"/>
</dbReference>
<dbReference type="EMBL" id="CP125942">
    <property type="protein sequence ID" value="XAO45360.1"/>
    <property type="molecule type" value="Genomic_DNA"/>
</dbReference>
<protein>
    <recommendedName>
        <fullName evidence="3">HTH tetR-type domain-containing protein</fullName>
    </recommendedName>
</protein>
<evidence type="ECO:0000313" key="1">
    <source>
        <dbReference type="EMBL" id="XAO45360.1"/>
    </source>
</evidence>
<dbReference type="Gene3D" id="1.10.357.10">
    <property type="entry name" value="Tetracycline Repressor, domain 2"/>
    <property type="match status" value="1"/>
</dbReference>
<name>A0AAU6WBH7_9MICC</name>
<dbReference type="InterPro" id="IPR009057">
    <property type="entry name" value="Homeodomain-like_sf"/>
</dbReference>
<sequence>MSKISSSNKSRIRLLTAVTQLLDSGAETTKITITDVVTTAGLTRPTFYATFDDLPAAFAAAALARLEDAFTGLTNDPTIPRHQQMRENFTVILMRLAEHSDFFACVLRGPGSILVQERVVEFVTSRLQAHSPLSTALAAGALPLEMTSSALAAGVTWTVIRWLDQDPQVTVPELAAQLSEYLESAVLSGLGNEPAPSGAHENTNGVVS</sequence>
<dbReference type="KEGG" id="gey:QMQ05_13530"/>
<reference evidence="1 2" key="1">
    <citation type="submission" date="2023-05" db="EMBL/GenBank/DDBJ databases">
        <title>Glutamicibacter sp. B1, complete genome.</title>
        <authorList>
            <person name="Long Y.H."/>
            <person name="Fang T."/>
            <person name="Li X.Y."/>
        </authorList>
    </citation>
    <scope>NUCLEOTIDE SEQUENCE [LARGE SCALE GENOMIC DNA]</scope>
    <source>
        <strain evidence="1 2">B1</strain>
    </source>
</reference>
<evidence type="ECO:0000313" key="2">
    <source>
        <dbReference type="Proteomes" id="UP001486888"/>
    </source>
</evidence>
<accession>A0AAU6WBH7</accession>
<evidence type="ECO:0008006" key="3">
    <source>
        <dbReference type="Google" id="ProtNLM"/>
    </source>
</evidence>
<keyword evidence="2" id="KW-1185">Reference proteome</keyword>